<evidence type="ECO:0008006" key="3">
    <source>
        <dbReference type="Google" id="ProtNLM"/>
    </source>
</evidence>
<comment type="caution">
    <text evidence="1">The sequence shown here is derived from an EMBL/GenBank/DDBJ whole genome shotgun (WGS) entry which is preliminary data.</text>
</comment>
<gene>
    <name evidence="1" type="ORF">CK203_040917</name>
</gene>
<evidence type="ECO:0000313" key="2">
    <source>
        <dbReference type="Proteomes" id="UP000288805"/>
    </source>
</evidence>
<dbReference type="Proteomes" id="UP000288805">
    <property type="component" value="Unassembled WGS sequence"/>
</dbReference>
<dbReference type="AlphaFoldDB" id="A0A438HVC5"/>
<protein>
    <recommendedName>
        <fullName evidence="3">DUF4283 domain-containing protein</fullName>
    </recommendedName>
</protein>
<evidence type="ECO:0000313" key="1">
    <source>
        <dbReference type="EMBL" id="RVW88407.1"/>
    </source>
</evidence>
<organism evidence="1 2">
    <name type="scientific">Vitis vinifera</name>
    <name type="common">Grape</name>
    <dbReference type="NCBI Taxonomy" id="29760"/>
    <lineage>
        <taxon>Eukaryota</taxon>
        <taxon>Viridiplantae</taxon>
        <taxon>Streptophyta</taxon>
        <taxon>Embryophyta</taxon>
        <taxon>Tracheophyta</taxon>
        <taxon>Spermatophyta</taxon>
        <taxon>Magnoliopsida</taxon>
        <taxon>eudicotyledons</taxon>
        <taxon>Gunneridae</taxon>
        <taxon>Pentapetalae</taxon>
        <taxon>rosids</taxon>
        <taxon>Vitales</taxon>
        <taxon>Vitaceae</taxon>
        <taxon>Viteae</taxon>
        <taxon>Vitis</taxon>
    </lineage>
</organism>
<name>A0A438HVC5_VITVI</name>
<accession>A0A438HVC5</accession>
<sequence length="224" mass="25574">MRVMDSQKSWAMHSWGLKGPILFERRKLQLDWWRPDVGFFREAICISEVWLLVVDKEVVFAVQLWSEVPPWLTRVVFKGSYRNPEVKDERVGSESTVGRVEWDEEKHVNEDLQDTSWLTKLVSRVDDALLVKAISFKGKLSSPPFSSIGSPILNSGPTNQSKAGPSFKLLGSRFQSLRMMLQDGSPRNDVKGPPRKEIMIKAKEMEPSKAMELSCDSMGEELIY</sequence>
<dbReference type="EMBL" id="QGNW01000174">
    <property type="protein sequence ID" value="RVW88407.1"/>
    <property type="molecule type" value="Genomic_DNA"/>
</dbReference>
<proteinExistence type="predicted"/>
<reference evidence="1 2" key="1">
    <citation type="journal article" date="2018" name="PLoS Genet.">
        <title>Population sequencing reveals clonal diversity and ancestral inbreeding in the grapevine cultivar Chardonnay.</title>
        <authorList>
            <person name="Roach M.J."/>
            <person name="Johnson D.L."/>
            <person name="Bohlmann J."/>
            <person name="van Vuuren H.J."/>
            <person name="Jones S.J."/>
            <person name="Pretorius I.S."/>
            <person name="Schmidt S.A."/>
            <person name="Borneman A.R."/>
        </authorList>
    </citation>
    <scope>NUCLEOTIDE SEQUENCE [LARGE SCALE GENOMIC DNA]</scope>
    <source>
        <strain evidence="2">cv. Chardonnay</strain>
        <tissue evidence="1">Leaf</tissue>
    </source>
</reference>